<dbReference type="GO" id="GO:1990281">
    <property type="term" value="C:efflux pump complex"/>
    <property type="evidence" value="ECO:0007669"/>
    <property type="project" value="TreeGrafter"/>
</dbReference>
<dbReference type="Pfam" id="PF25917">
    <property type="entry name" value="BSH_RND"/>
    <property type="match status" value="1"/>
</dbReference>
<organism evidence="7 8">
    <name type="scientific">Paracoccus subflavus</name>
    <dbReference type="NCBI Taxonomy" id="2528244"/>
    <lineage>
        <taxon>Bacteria</taxon>
        <taxon>Pseudomonadati</taxon>
        <taxon>Pseudomonadota</taxon>
        <taxon>Alphaproteobacteria</taxon>
        <taxon>Rhodobacterales</taxon>
        <taxon>Paracoccaceae</taxon>
        <taxon>Paracoccus</taxon>
    </lineage>
</organism>
<dbReference type="GO" id="GO:0015562">
    <property type="term" value="F:efflux transmembrane transporter activity"/>
    <property type="evidence" value="ECO:0007669"/>
    <property type="project" value="TreeGrafter"/>
</dbReference>
<dbReference type="PANTHER" id="PTHR30469">
    <property type="entry name" value="MULTIDRUG RESISTANCE PROTEIN MDTA"/>
    <property type="match status" value="1"/>
</dbReference>
<evidence type="ECO:0000256" key="1">
    <source>
        <dbReference type="ARBA" id="ARBA00004196"/>
    </source>
</evidence>
<dbReference type="NCBIfam" id="TIGR01730">
    <property type="entry name" value="RND_mfp"/>
    <property type="match status" value="1"/>
</dbReference>
<evidence type="ECO:0000259" key="6">
    <source>
        <dbReference type="Pfam" id="PF25967"/>
    </source>
</evidence>
<dbReference type="Gene3D" id="1.10.287.470">
    <property type="entry name" value="Helix hairpin bin"/>
    <property type="match status" value="1"/>
</dbReference>
<dbReference type="InterPro" id="IPR058625">
    <property type="entry name" value="MdtA-like_BSH"/>
</dbReference>
<dbReference type="Pfam" id="PF25954">
    <property type="entry name" value="Beta-barrel_RND_2"/>
    <property type="match status" value="1"/>
</dbReference>
<name>A0A4Q9G625_9RHOB</name>
<dbReference type="Pfam" id="PF25967">
    <property type="entry name" value="RND-MFP_C"/>
    <property type="match status" value="1"/>
</dbReference>
<feature type="domain" description="Multidrug resistance protein MdtA-like C-terminal permuted SH3" evidence="6">
    <location>
        <begin position="285"/>
        <end position="340"/>
    </location>
</feature>
<comment type="subcellular location">
    <subcellularLocation>
        <location evidence="1">Cell envelope</location>
    </subcellularLocation>
</comment>
<dbReference type="Gene3D" id="2.40.420.20">
    <property type="match status" value="1"/>
</dbReference>
<evidence type="ECO:0000313" key="8">
    <source>
        <dbReference type="Proteomes" id="UP000293520"/>
    </source>
</evidence>
<sequence length="368" mass="38723">MRAARIILGLVVILASAVGGMWLTERLLAAPEPAATARGGDGPLRVETIAPETVTFADAVTAVGTARAHRAVDLLPQSGGRIASIAFQPGDHVSEGQVLLELDSRAEQADLSAAEATVAEAQAAFDRQQSLNRTGSASDAAYQTARAELLRSEAERDRILVALEDRVLKAPFAGIVGLTDLVEGQVIDTATTVTTLDDSSTILVDFAVPETLLPRLQRGQRVELTSAAWPGRVFEGDITHIDSRVDAATRSLALRAELDNRDSALAGGMFLQARLVLDERRRPAIPENALTVEGDRTLVMLAKGDTARQAVIVTGQQQDGLVEVVSGLPASAQVIVTNLHRVVDGAGIEPVARERRVDAAPPGPEGGG</sequence>
<dbReference type="RefSeq" id="WP_130989802.1">
    <property type="nucleotide sequence ID" value="NZ_SISK01000001.1"/>
</dbReference>
<dbReference type="InterPro" id="IPR006143">
    <property type="entry name" value="RND_pump_MFP"/>
</dbReference>
<evidence type="ECO:0000256" key="3">
    <source>
        <dbReference type="ARBA" id="ARBA00022448"/>
    </source>
</evidence>
<dbReference type="Proteomes" id="UP000293520">
    <property type="component" value="Unassembled WGS sequence"/>
</dbReference>
<dbReference type="InterPro" id="IPR058792">
    <property type="entry name" value="Beta-barrel_RND_2"/>
</dbReference>
<comment type="similarity">
    <text evidence="2">Belongs to the membrane fusion protein (MFP) (TC 8.A.1) family.</text>
</comment>
<accession>A0A4Q9G625</accession>
<feature type="domain" description="CusB-like beta-barrel" evidence="5">
    <location>
        <begin position="204"/>
        <end position="275"/>
    </location>
</feature>
<gene>
    <name evidence="7" type="ORF">EYE42_03035</name>
</gene>
<evidence type="ECO:0000259" key="5">
    <source>
        <dbReference type="Pfam" id="PF25954"/>
    </source>
</evidence>
<reference evidence="7 8" key="1">
    <citation type="submission" date="2019-02" db="EMBL/GenBank/DDBJ databases">
        <title>Paracoccus subflavus sp. nov., isolated from marine sediment of the Pacific Ocean.</title>
        <authorList>
            <person name="Zhang G."/>
        </authorList>
    </citation>
    <scope>NUCLEOTIDE SEQUENCE [LARGE SCALE GENOMIC DNA]</scope>
    <source>
        <strain evidence="7 8">GY0581</strain>
    </source>
</reference>
<dbReference type="AlphaFoldDB" id="A0A4Q9G625"/>
<dbReference type="Gene3D" id="2.40.30.170">
    <property type="match status" value="1"/>
</dbReference>
<dbReference type="Gene3D" id="2.40.50.100">
    <property type="match status" value="1"/>
</dbReference>
<dbReference type="FunFam" id="2.40.30.170:FF:000010">
    <property type="entry name" value="Efflux RND transporter periplasmic adaptor subunit"/>
    <property type="match status" value="1"/>
</dbReference>
<feature type="domain" description="Multidrug resistance protein MdtA-like barrel-sandwich hybrid" evidence="4">
    <location>
        <begin position="70"/>
        <end position="193"/>
    </location>
</feature>
<keyword evidence="3" id="KW-0813">Transport</keyword>
<proteinExistence type="inferred from homology"/>
<dbReference type="InterPro" id="IPR058627">
    <property type="entry name" value="MdtA-like_C"/>
</dbReference>
<comment type="caution">
    <text evidence="7">The sequence shown here is derived from an EMBL/GenBank/DDBJ whole genome shotgun (WGS) entry which is preliminary data.</text>
</comment>
<evidence type="ECO:0000256" key="2">
    <source>
        <dbReference type="ARBA" id="ARBA00009477"/>
    </source>
</evidence>
<dbReference type="PANTHER" id="PTHR30469:SF11">
    <property type="entry name" value="BLL4320 PROTEIN"/>
    <property type="match status" value="1"/>
</dbReference>
<dbReference type="SUPFAM" id="SSF111369">
    <property type="entry name" value="HlyD-like secretion proteins"/>
    <property type="match status" value="1"/>
</dbReference>
<evidence type="ECO:0000259" key="4">
    <source>
        <dbReference type="Pfam" id="PF25917"/>
    </source>
</evidence>
<dbReference type="EMBL" id="SISK01000001">
    <property type="protein sequence ID" value="TBN44103.1"/>
    <property type="molecule type" value="Genomic_DNA"/>
</dbReference>
<keyword evidence="8" id="KW-1185">Reference proteome</keyword>
<protein>
    <submittedName>
        <fullName evidence="7">Efflux RND transporter periplasmic adaptor subunit</fullName>
    </submittedName>
</protein>
<dbReference type="OrthoDB" id="9806939at2"/>
<evidence type="ECO:0000313" key="7">
    <source>
        <dbReference type="EMBL" id="TBN44103.1"/>
    </source>
</evidence>